<dbReference type="InterPro" id="IPR007167">
    <property type="entry name" value="Fe-transptr_FeoA-like"/>
</dbReference>
<evidence type="ECO:0000313" key="4">
    <source>
        <dbReference type="Proteomes" id="UP001057998"/>
    </source>
</evidence>
<dbReference type="InterPro" id="IPR008988">
    <property type="entry name" value="Transcriptional_repressor_C"/>
</dbReference>
<accession>A0ABY5GH66</accession>
<dbReference type="SUPFAM" id="SSF50037">
    <property type="entry name" value="C-terminal domain of transcriptional repressors"/>
    <property type="match status" value="1"/>
</dbReference>
<organism evidence="3 4">
    <name type="scientific">Photobacterium atrarenae</name>
    <dbReference type="NCBI Taxonomy" id="865757"/>
    <lineage>
        <taxon>Bacteria</taxon>
        <taxon>Pseudomonadati</taxon>
        <taxon>Pseudomonadota</taxon>
        <taxon>Gammaproteobacteria</taxon>
        <taxon>Vibrionales</taxon>
        <taxon>Vibrionaceae</taxon>
        <taxon>Photobacterium</taxon>
    </lineage>
</organism>
<keyword evidence="4" id="KW-1185">Reference proteome</keyword>
<dbReference type="RefSeq" id="WP_255389838.1">
    <property type="nucleotide sequence ID" value="NZ_CP101508.1"/>
</dbReference>
<dbReference type="Gene3D" id="2.30.30.90">
    <property type="match status" value="1"/>
</dbReference>
<evidence type="ECO:0000256" key="1">
    <source>
        <dbReference type="ARBA" id="ARBA00023004"/>
    </source>
</evidence>
<dbReference type="PANTHER" id="PTHR42954">
    <property type="entry name" value="FE(2+) TRANSPORT PROTEIN A"/>
    <property type="match status" value="1"/>
</dbReference>
<dbReference type="Pfam" id="PF04023">
    <property type="entry name" value="FeoA"/>
    <property type="match status" value="1"/>
</dbReference>
<proteinExistence type="predicted"/>
<dbReference type="PANTHER" id="PTHR42954:SF2">
    <property type="entry name" value="FE(2+) TRANSPORT PROTEIN A"/>
    <property type="match status" value="1"/>
</dbReference>
<protein>
    <submittedName>
        <fullName evidence="3">Ferrous iron transport protein A</fullName>
    </submittedName>
</protein>
<evidence type="ECO:0000313" key="3">
    <source>
        <dbReference type="EMBL" id="UTV28521.1"/>
    </source>
</evidence>
<evidence type="ECO:0000259" key="2">
    <source>
        <dbReference type="SMART" id="SM00899"/>
    </source>
</evidence>
<gene>
    <name evidence="3" type="ORF">NNL38_04540</name>
</gene>
<dbReference type="EMBL" id="CP101508">
    <property type="protein sequence ID" value="UTV28521.1"/>
    <property type="molecule type" value="Genomic_DNA"/>
</dbReference>
<keyword evidence="1" id="KW-0408">Iron</keyword>
<dbReference type="Proteomes" id="UP001057998">
    <property type="component" value="Chromosome 1"/>
</dbReference>
<dbReference type="InterPro" id="IPR052713">
    <property type="entry name" value="FeoA"/>
</dbReference>
<dbReference type="InterPro" id="IPR038157">
    <property type="entry name" value="FeoA_core_dom"/>
</dbReference>
<reference evidence="3" key="1">
    <citation type="submission" date="2022-07" db="EMBL/GenBank/DDBJ databases">
        <title>Genome sequencing of Photobacterium atrarenae GJH2-4.</title>
        <authorList>
            <person name="Park S.-J."/>
        </authorList>
    </citation>
    <scope>NUCLEOTIDE SEQUENCE</scope>
    <source>
        <strain evidence="3">GJH2-4</strain>
    </source>
</reference>
<dbReference type="SMART" id="SM00899">
    <property type="entry name" value="FeoA"/>
    <property type="match status" value="1"/>
</dbReference>
<sequence length="76" mass="8021">MKLSELSCGTSGKVTGMSALPAATRKKLMVMGMLPETPVTVVRLAPLGDPLQVRVRGVDMALRKQVAAAIEVEVQS</sequence>
<name>A0ABY5GH66_9GAMM</name>
<feature type="domain" description="Ferrous iron transporter FeoA-like" evidence="2">
    <location>
        <begin position="1"/>
        <end position="74"/>
    </location>
</feature>